<dbReference type="SUPFAM" id="SSF50939">
    <property type="entry name" value="Sialidases"/>
    <property type="match status" value="1"/>
</dbReference>
<proteinExistence type="predicted"/>
<gene>
    <name evidence="1" type="ORF">E3T48_04860</name>
</gene>
<dbReference type="RefSeq" id="WP_134522707.1">
    <property type="nucleotide sequence ID" value="NZ_SOHH01000043.1"/>
</dbReference>
<sequence length="328" mass="33760">MATNKEFKRRKNGSGVLRRRLLIAGLAAFLLFDVALVSFALNPPVVELVETKPVETPPALVDPAVVEPVETNPPVVEPVETKPVETKPPTRILTALNSTTAWRATTGACPATTANPEQTTDSGATWTGYDASAGTDASSILSIYVKSEAEASLVTLTAANCTPQRVSTFVAGDQWQEYPDRVGANWFIDPADRARVHSPAGAFAAPCPTVIALANRTDSTAAALCSDGRLFRTGDGAATWGPGVSLPGAANLAGSDDGYILAATNQAGCAGVQVFSTPEAPDAALSPNGCREAAVAPGDLAVASAGGIVWLWAGDAVSRSSDGGATWR</sequence>
<dbReference type="InterPro" id="IPR036278">
    <property type="entry name" value="Sialidase_sf"/>
</dbReference>
<dbReference type="EMBL" id="SOHH01000043">
    <property type="protein sequence ID" value="TFD80575.1"/>
    <property type="molecule type" value="Genomic_DNA"/>
</dbReference>
<reference evidence="1 2" key="1">
    <citation type="submission" date="2019-03" db="EMBL/GenBank/DDBJ databases">
        <title>Genomics of glacier-inhabiting Cryobacterium strains.</title>
        <authorList>
            <person name="Liu Q."/>
            <person name="Xin Y.-H."/>
        </authorList>
    </citation>
    <scope>NUCLEOTIDE SEQUENCE [LARGE SCALE GENOMIC DNA]</scope>
    <source>
        <strain evidence="1 2">Hh4</strain>
    </source>
</reference>
<protein>
    <recommendedName>
        <fullName evidence="3">Exo-alpha-sialidase</fullName>
    </recommendedName>
</protein>
<dbReference type="AlphaFoldDB" id="A0A4R9BBL7"/>
<organism evidence="1 2">
    <name type="scientific">Cryobacterium fucosi</name>
    <dbReference type="NCBI Taxonomy" id="1259157"/>
    <lineage>
        <taxon>Bacteria</taxon>
        <taxon>Bacillati</taxon>
        <taxon>Actinomycetota</taxon>
        <taxon>Actinomycetes</taxon>
        <taxon>Micrococcales</taxon>
        <taxon>Microbacteriaceae</taxon>
        <taxon>Cryobacterium</taxon>
    </lineage>
</organism>
<dbReference type="Proteomes" id="UP000298313">
    <property type="component" value="Unassembled WGS sequence"/>
</dbReference>
<accession>A0A4R9BBL7</accession>
<evidence type="ECO:0000313" key="2">
    <source>
        <dbReference type="Proteomes" id="UP000298313"/>
    </source>
</evidence>
<keyword evidence="2" id="KW-1185">Reference proteome</keyword>
<evidence type="ECO:0008006" key="3">
    <source>
        <dbReference type="Google" id="ProtNLM"/>
    </source>
</evidence>
<evidence type="ECO:0000313" key="1">
    <source>
        <dbReference type="EMBL" id="TFD80575.1"/>
    </source>
</evidence>
<name>A0A4R9BBL7_9MICO</name>
<dbReference type="OrthoDB" id="3821622at2"/>
<comment type="caution">
    <text evidence="1">The sequence shown here is derived from an EMBL/GenBank/DDBJ whole genome shotgun (WGS) entry which is preliminary data.</text>
</comment>